<keyword evidence="2" id="KW-1185">Reference proteome</keyword>
<evidence type="ECO:0000313" key="1">
    <source>
        <dbReference type="EMBL" id="ADZ10593.1"/>
    </source>
</evidence>
<accession>F0T6F9</accession>
<dbReference type="AlphaFoldDB" id="F0T6F9"/>
<organism evidence="1 2">
    <name type="scientific">Methanobacterium lacus (strain AL-21)</name>
    <dbReference type="NCBI Taxonomy" id="877455"/>
    <lineage>
        <taxon>Archaea</taxon>
        <taxon>Methanobacteriati</taxon>
        <taxon>Methanobacteriota</taxon>
        <taxon>Methanomada group</taxon>
        <taxon>Methanobacteria</taxon>
        <taxon>Methanobacteriales</taxon>
        <taxon>Methanobacteriaceae</taxon>
        <taxon>Methanobacterium</taxon>
    </lineage>
</organism>
<gene>
    <name evidence="1" type="ordered locus">Metbo_2380</name>
</gene>
<dbReference type="Proteomes" id="UP000007490">
    <property type="component" value="Chromosome"/>
</dbReference>
<dbReference type="RefSeq" id="WP_013645944.1">
    <property type="nucleotide sequence ID" value="NC_015216.1"/>
</dbReference>
<sequence length="181" mass="21178">MKKSHNQSLDQYWKLDDQQLNTPDHDAMLLWILKPGNLKKLITSRSSESENWDWKNVKIHAEEYIVSNSGFRVGAPDIIFLVPHYICKTCKTTHNDTNSCPNCNSEDIAPHPDHEHHYDRYFVEIKPKIENFGTTLRQLKLFISYGYDDRAYLFTKDLRFKAEFEGQGIKVLHQSSVQSSF</sequence>
<reference evidence="2" key="1">
    <citation type="submission" date="2011-02" db="EMBL/GenBank/DDBJ databases">
        <title>Complete sequence of Methanobacterium sp. AL-21.</title>
        <authorList>
            <consortium name="US DOE Joint Genome Institute"/>
            <person name="Lucas S."/>
            <person name="Copeland A."/>
            <person name="Lapidus A."/>
            <person name="Cheng J.-F."/>
            <person name="Goodwin L."/>
            <person name="Pitluck S."/>
            <person name="Chertkov O."/>
            <person name="Detter J.C."/>
            <person name="Han C."/>
            <person name="Tapia R."/>
            <person name="Land M."/>
            <person name="Hauser L."/>
            <person name="Kyrpides N."/>
            <person name="Ivanova N."/>
            <person name="Mikhailova N."/>
            <person name="Pagani I."/>
            <person name="Cadillo-Quiroz H."/>
            <person name="Imachi H."/>
            <person name="Zinder S."/>
            <person name="Liu W."/>
            <person name="Woyke T."/>
        </authorList>
    </citation>
    <scope>NUCLEOTIDE SEQUENCE [LARGE SCALE GENOMIC DNA]</scope>
    <source>
        <strain evidence="2">AL-21</strain>
    </source>
</reference>
<dbReference type="EMBL" id="CP002551">
    <property type="protein sequence ID" value="ADZ10593.1"/>
    <property type="molecule type" value="Genomic_DNA"/>
</dbReference>
<protein>
    <submittedName>
        <fullName evidence="1">Uncharacterized protein</fullName>
    </submittedName>
</protein>
<dbReference type="OrthoDB" id="70167at2157"/>
<dbReference type="HOGENOM" id="CLU_1485894_0_0_2"/>
<reference evidence="1 2" key="2">
    <citation type="journal article" date="2014" name="Int. J. Syst. Evol. Microbiol.">
        <title>Methanobacterium paludis sp. nov. and a novel strain of Methanobacterium lacus isolated from northern peatlands.</title>
        <authorList>
            <person name="Cadillo-Quiroz H."/>
            <person name="Brauer S.L."/>
            <person name="Goodson N."/>
            <person name="Yavitt J.B."/>
            <person name="Zinder S.H."/>
        </authorList>
    </citation>
    <scope>NUCLEOTIDE SEQUENCE [LARGE SCALE GENOMIC DNA]</scope>
    <source>
        <strain evidence="1 2">AL-21</strain>
    </source>
</reference>
<dbReference type="KEGG" id="mel:Metbo_2380"/>
<evidence type="ECO:0000313" key="2">
    <source>
        <dbReference type="Proteomes" id="UP000007490"/>
    </source>
</evidence>
<dbReference type="GeneID" id="10278846"/>
<name>F0T6F9_METLA</name>
<dbReference type="eggNOG" id="arCOG07976">
    <property type="taxonomic scope" value="Archaea"/>
</dbReference>
<proteinExistence type="predicted"/>